<dbReference type="Gene3D" id="2.60.40.10">
    <property type="entry name" value="Immunoglobulins"/>
    <property type="match status" value="1"/>
</dbReference>
<dbReference type="Gene3D" id="3.40.50.1700">
    <property type="entry name" value="Glycoside hydrolase family 3 C-terminal domain"/>
    <property type="match status" value="1"/>
</dbReference>
<keyword evidence="20" id="KW-1185">Reference proteome</keyword>
<keyword evidence="9" id="KW-0119">Carbohydrate metabolism</keyword>
<feature type="domain" description="Fibronectin type III-like" evidence="18">
    <location>
        <begin position="647"/>
        <end position="716"/>
    </location>
</feature>
<evidence type="ECO:0000256" key="14">
    <source>
        <dbReference type="ARBA" id="ARBA00041276"/>
    </source>
</evidence>
<evidence type="ECO:0000256" key="2">
    <source>
        <dbReference type="ARBA" id="ARBA00004613"/>
    </source>
</evidence>
<comment type="function">
    <text evidence="12">Beta-glucosidases are one of a number of cellulolytic enzymes involved in the degradation of cellulosic biomass. Catalyzes the last step releasing glucose from the inhibitory cellobiose.</text>
</comment>
<evidence type="ECO:0000256" key="10">
    <source>
        <dbReference type="ARBA" id="ARBA00023295"/>
    </source>
</evidence>
<dbReference type="SMART" id="SM01217">
    <property type="entry name" value="Fn3_like"/>
    <property type="match status" value="1"/>
</dbReference>
<comment type="pathway">
    <text evidence="3">Glycan metabolism; cellulose degradation.</text>
</comment>
<dbReference type="Proteomes" id="UP000613177">
    <property type="component" value="Unassembled WGS sequence"/>
</dbReference>
<dbReference type="InterPro" id="IPR036881">
    <property type="entry name" value="Glyco_hydro_3_C_sf"/>
</dbReference>
<dbReference type="InterPro" id="IPR017853">
    <property type="entry name" value="GH"/>
</dbReference>
<evidence type="ECO:0000256" key="15">
    <source>
        <dbReference type="ARBA" id="ARBA00041601"/>
    </source>
</evidence>
<dbReference type="Pfam" id="PF14310">
    <property type="entry name" value="Fn3-like"/>
    <property type="match status" value="1"/>
</dbReference>
<evidence type="ECO:0000259" key="18">
    <source>
        <dbReference type="SMART" id="SM01217"/>
    </source>
</evidence>
<dbReference type="InterPro" id="IPR036962">
    <property type="entry name" value="Glyco_hydro_3_N_sf"/>
</dbReference>
<dbReference type="GO" id="GO:0009251">
    <property type="term" value="P:glucan catabolic process"/>
    <property type="evidence" value="ECO:0007669"/>
    <property type="project" value="TreeGrafter"/>
</dbReference>
<dbReference type="FunFam" id="3.20.20.300:FF:000002">
    <property type="entry name" value="Probable beta-glucosidase"/>
    <property type="match status" value="1"/>
</dbReference>
<evidence type="ECO:0000256" key="12">
    <source>
        <dbReference type="ARBA" id="ARBA00024983"/>
    </source>
</evidence>
<gene>
    <name evidence="19" type="ORF">INT48_008724</name>
</gene>
<keyword evidence="10" id="KW-0326">Glycosidase</keyword>
<accession>A0A8H7SRF3</accession>
<evidence type="ECO:0000256" key="3">
    <source>
        <dbReference type="ARBA" id="ARBA00004987"/>
    </source>
</evidence>
<evidence type="ECO:0000256" key="9">
    <source>
        <dbReference type="ARBA" id="ARBA00023277"/>
    </source>
</evidence>
<dbReference type="GO" id="GO:0008422">
    <property type="term" value="F:beta-glucosidase activity"/>
    <property type="evidence" value="ECO:0007669"/>
    <property type="project" value="UniProtKB-EC"/>
</dbReference>
<dbReference type="InterPro" id="IPR013783">
    <property type="entry name" value="Ig-like_fold"/>
</dbReference>
<evidence type="ECO:0000256" key="5">
    <source>
        <dbReference type="ARBA" id="ARBA00012744"/>
    </source>
</evidence>
<comment type="subcellular location">
    <subcellularLocation>
        <location evidence="2">Secreted</location>
    </subcellularLocation>
</comment>
<protein>
    <recommendedName>
        <fullName evidence="13">Probable beta-glucosidase G</fullName>
        <ecNumber evidence="5">3.2.1.21</ecNumber>
    </recommendedName>
    <alternativeName>
        <fullName evidence="14">Beta-D-glucoside glucohydrolase G</fullName>
    </alternativeName>
    <alternativeName>
        <fullName evidence="15">Cellobiase G</fullName>
    </alternativeName>
    <alternativeName>
        <fullName evidence="16">Gentiobiase G</fullName>
    </alternativeName>
</protein>
<evidence type="ECO:0000256" key="6">
    <source>
        <dbReference type="ARBA" id="ARBA00022525"/>
    </source>
</evidence>
<evidence type="ECO:0000256" key="11">
    <source>
        <dbReference type="ARBA" id="ARBA00023326"/>
    </source>
</evidence>
<keyword evidence="11" id="KW-0624">Polysaccharide degradation</keyword>
<organism evidence="19 20">
    <name type="scientific">Thamnidium elegans</name>
    <dbReference type="NCBI Taxonomy" id="101142"/>
    <lineage>
        <taxon>Eukaryota</taxon>
        <taxon>Fungi</taxon>
        <taxon>Fungi incertae sedis</taxon>
        <taxon>Mucoromycota</taxon>
        <taxon>Mucoromycotina</taxon>
        <taxon>Mucoromycetes</taxon>
        <taxon>Mucorales</taxon>
        <taxon>Mucorineae</taxon>
        <taxon>Mucoraceae</taxon>
        <taxon>Thamnidium</taxon>
    </lineage>
</organism>
<dbReference type="EC" id="3.2.1.21" evidence="5"/>
<evidence type="ECO:0000256" key="1">
    <source>
        <dbReference type="ARBA" id="ARBA00000448"/>
    </source>
</evidence>
<evidence type="ECO:0000256" key="4">
    <source>
        <dbReference type="ARBA" id="ARBA00005336"/>
    </source>
</evidence>
<evidence type="ECO:0000256" key="8">
    <source>
        <dbReference type="ARBA" id="ARBA00022801"/>
    </source>
</evidence>
<evidence type="ECO:0000313" key="20">
    <source>
        <dbReference type="Proteomes" id="UP000613177"/>
    </source>
</evidence>
<dbReference type="PANTHER" id="PTHR42715:SF12">
    <property type="entry name" value="BETA-GLUCOSIDASE G-RELATED"/>
    <property type="match status" value="1"/>
</dbReference>
<comment type="similarity">
    <text evidence="4">Belongs to the glycosyl hydrolase 3 family.</text>
</comment>
<comment type="catalytic activity">
    <reaction evidence="1">
        <text>Hydrolysis of terminal, non-reducing beta-D-glucosyl residues with release of beta-D-glucose.</text>
        <dbReference type="EC" id="3.2.1.21"/>
    </reaction>
</comment>
<comment type="caution">
    <text evidence="19">The sequence shown here is derived from an EMBL/GenBank/DDBJ whole genome shotgun (WGS) entry which is preliminary data.</text>
</comment>
<dbReference type="EMBL" id="JAEPRE010000099">
    <property type="protein sequence ID" value="KAG2232798.1"/>
    <property type="molecule type" value="Genomic_DNA"/>
</dbReference>
<feature type="chain" id="PRO_5034657728" description="Probable beta-glucosidase G" evidence="17">
    <location>
        <begin position="21"/>
        <end position="730"/>
    </location>
</feature>
<keyword evidence="7 17" id="KW-0732">Signal</keyword>
<dbReference type="InterPro" id="IPR001764">
    <property type="entry name" value="Glyco_hydro_3_N"/>
</dbReference>
<sequence>MHLFLFNIFIILLVLNYVYANLNTLTWAESYTKAKRIVSHMSIEQKVAVVSGTGYKNGLCAGNSGSTTNPYYPSLCLQDSPNGIRLADDVTAGVAGINAAASFDKAAIRARGEYLGKEFRGKGVHVQLGPTLNLLRIPEGGRNWESGGEDPYLIGVLAEETVIGVQSQGVIAMAKHYILNEQELHRNKTSSQIDDRTLHEIYLWPFARAVEAGIGSVMCSYNKINGVYACENDYTLNTILKGQLGFKGFVCSDWIATMSTVNAANNGLDMNMPGQISLTDPGYYFGQNLTDAVRNNQVPEARLTDMAVRVIAARYKMKQDKFYPEVAVSSFQRDKAPKVDVQADHKKLVREMGAASNVLLRNKNNILPLNPMELRSVSIVGSDAGPHPGGRYCEDTECLGGALGWGSGTVKFPYYIDPLQGLRNAFGKDVQVLSSLDDWNLKQAAEVSSKTDYAIVFASANSGEEIFVYQDNFGDRNNISLWNNGDNLIKAVADVNKNTIVVIHSVGPVLMPWINHPNIKAILWPGLPGQESGNSLADIMTGKVNPSGRLPYTIAEERQDYVATPVKDFIIDYSEKLLLGYKWFDFNSIEPLFPFGYGLSYTKFEYSNFNLNSRIQSGYKNGKLIVSNVIVTASVIIENVGGYSGAEVLQVYISFPENCGEPPKSLRHFEKIFVRKGGHVQYEFSLKKKELSIWDTEYKEWVIPSGEYVIHVGASSRDIRYSTKFNILSY</sequence>
<dbReference type="AlphaFoldDB" id="A0A8H7SRF3"/>
<dbReference type="Gene3D" id="3.20.20.300">
    <property type="entry name" value="Glycoside hydrolase, family 3, N-terminal domain"/>
    <property type="match status" value="1"/>
</dbReference>
<dbReference type="InterPro" id="IPR026891">
    <property type="entry name" value="Fn3-like"/>
</dbReference>
<keyword evidence="8" id="KW-0378">Hydrolase</keyword>
<name>A0A8H7SRF3_9FUNG</name>
<evidence type="ECO:0000313" key="19">
    <source>
        <dbReference type="EMBL" id="KAG2232798.1"/>
    </source>
</evidence>
<dbReference type="FunFam" id="3.40.50.1700:FF:000003">
    <property type="entry name" value="Probable beta-glucosidase"/>
    <property type="match status" value="1"/>
</dbReference>
<dbReference type="Pfam" id="PF01915">
    <property type="entry name" value="Glyco_hydro_3_C"/>
    <property type="match status" value="1"/>
</dbReference>
<evidence type="ECO:0000256" key="16">
    <source>
        <dbReference type="ARBA" id="ARBA00041808"/>
    </source>
</evidence>
<evidence type="ECO:0000256" key="7">
    <source>
        <dbReference type="ARBA" id="ARBA00022729"/>
    </source>
</evidence>
<dbReference type="InterPro" id="IPR050288">
    <property type="entry name" value="Cellulose_deg_GH3"/>
</dbReference>
<keyword evidence="6" id="KW-0964">Secreted</keyword>
<feature type="signal peptide" evidence="17">
    <location>
        <begin position="1"/>
        <end position="20"/>
    </location>
</feature>
<dbReference type="GO" id="GO:0005576">
    <property type="term" value="C:extracellular region"/>
    <property type="evidence" value="ECO:0007669"/>
    <property type="project" value="UniProtKB-SubCell"/>
</dbReference>
<dbReference type="SUPFAM" id="SSF52279">
    <property type="entry name" value="Beta-D-glucan exohydrolase, C-terminal domain"/>
    <property type="match status" value="1"/>
</dbReference>
<evidence type="ECO:0000256" key="17">
    <source>
        <dbReference type="SAM" id="SignalP"/>
    </source>
</evidence>
<proteinExistence type="inferred from homology"/>
<dbReference type="Pfam" id="PF00933">
    <property type="entry name" value="Glyco_hydro_3"/>
    <property type="match status" value="1"/>
</dbReference>
<dbReference type="InterPro" id="IPR002772">
    <property type="entry name" value="Glyco_hydro_3_C"/>
</dbReference>
<dbReference type="PRINTS" id="PR00133">
    <property type="entry name" value="GLHYDRLASE3"/>
</dbReference>
<reference evidence="19" key="1">
    <citation type="submission" date="2021-01" db="EMBL/GenBank/DDBJ databases">
        <title>Metabolic potential, ecology and presence of endohyphal bacteria is reflected in genomic diversity of Mucoromycotina.</title>
        <authorList>
            <person name="Muszewska A."/>
            <person name="Okrasinska A."/>
            <person name="Steczkiewicz K."/>
            <person name="Drgas O."/>
            <person name="Orlowska M."/>
            <person name="Perlinska-Lenart U."/>
            <person name="Aleksandrzak-Piekarczyk T."/>
            <person name="Szatraj K."/>
            <person name="Zielenkiewicz U."/>
            <person name="Pilsyk S."/>
            <person name="Malc E."/>
            <person name="Mieczkowski P."/>
            <person name="Kruszewska J.S."/>
            <person name="Biernat P."/>
            <person name="Pawlowska J."/>
        </authorList>
    </citation>
    <scope>NUCLEOTIDE SEQUENCE</scope>
    <source>
        <strain evidence="19">WA0000018081</strain>
    </source>
</reference>
<dbReference type="PANTHER" id="PTHR42715">
    <property type="entry name" value="BETA-GLUCOSIDASE"/>
    <property type="match status" value="1"/>
</dbReference>
<dbReference type="SUPFAM" id="SSF51445">
    <property type="entry name" value="(Trans)glycosidases"/>
    <property type="match status" value="1"/>
</dbReference>
<evidence type="ECO:0000256" key="13">
    <source>
        <dbReference type="ARBA" id="ARBA00039579"/>
    </source>
</evidence>